<proteinExistence type="predicted"/>
<sequence length="166" mass="18749">MERNLDCLRQNSAIRRVDTYSPHDAESGNKRPITDNKVLTEAGHVKQREKKSHILHLDHVGQVVQVGRRASAQAKNKLKRGLVQDNPTNTNRNKATLVHTTILAHTCARLSDEHHLMPGKPRTTHTILNWPGTYKRKGDDISGTLQITLYECQVEDGHEGRRVTAE</sequence>
<name>A0A4C1S8W0_EUMVA</name>
<comment type="caution">
    <text evidence="1">The sequence shown here is derived from an EMBL/GenBank/DDBJ whole genome shotgun (WGS) entry which is preliminary data.</text>
</comment>
<protein>
    <submittedName>
        <fullName evidence="1">Uncharacterized protein</fullName>
    </submittedName>
</protein>
<evidence type="ECO:0000313" key="1">
    <source>
        <dbReference type="EMBL" id="GBO98631.1"/>
    </source>
</evidence>
<gene>
    <name evidence="1" type="ORF">EVAR_90818_1</name>
</gene>
<keyword evidence="2" id="KW-1185">Reference proteome</keyword>
<evidence type="ECO:0000313" key="2">
    <source>
        <dbReference type="Proteomes" id="UP000299102"/>
    </source>
</evidence>
<dbReference type="EMBL" id="BGZK01003199">
    <property type="protein sequence ID" value="GBO98631.1"/>
    <property type="molecule type" value="Genomic_DNA"/>
</dbReference>
<organism evidence="1 2">
    <name type="scientific">Eumeta variegata</name>
    <name type="common">Bagworm moth</name>
    <name type="synonym">Eumeta japonica</name>
    <dbReference type="NCBI Taxonomy" id="151549"/>
    <lineage>
        <taxon>Eukaryota</taxon>
        <taxon>Metazoa</taxon>
        <taxon>Ecdysozoa</taxon>
        <taxon>Arthropoda</taxon>
        <taxon>Hexapoda</taxon>
        <taxon>Insecta</taxon>
        <taxon>Pterygota</taxon>
        <taxon>Neoptera</taxon>
        <taxon>Endopterygota</taxon>
        <taxon>Lepidoptera</taxon>
        <taxon>Glossata</taxon>
        <taxon>Ditrysia</taxon>
        <taxon>Tineoidea</taxon>
        <taxon>Psychidae</taxon>
        <taxon>Oiketicinae</taxon>
        <taxon>Eumeta</taxon>
    </lineage>
</organism>
<dbReference type="AlphaFoldDB" id="A0A4C1S8W0"/>
<reference evidence="1 2" key="1">
    <citation type="journal article" date="2019" name="Commun. Biol.">
        <title>The bagworm genome reveals a unique fibroin gene that provides high tensile strength.</title>
        <authorList>
            <person name="Kono N."/>
            <person name="Nakamura H."/>
            <person name="Ohtoshi R."/>
            <person name="Tomita M."/>
            <person name="Numata K."/>
            <person name="Arakawa K."/>
        </authorList>
    </citation>
    <scope>NUCLEOTIDE SEQUENCE [LARGE SCALE GENOMIC DNA]</scope>
</reference>
<accession>A0A4C1S8W0</accession>
<dbReference type="Proteomes" id="UP000299102">
    <property type="component" value="Unassembled WGS sequence"/>
</dbReference>